<keyword evidence="1" id="KW-0472">Membrane</keyword>
<evidence type="ECO:0008006" key="4">
    <source>
        <dbReference type="Google" id="ProtNLM"/>
    </source>
</evidence>
<evidence type="ECO:0000313" key="3">
    <source>
        <dbReference type="Proteomes" id="UP000177130"/>
    </source>
</evidence>
<dbReference type="AlphaFoldDB" id="A0A1G2MFQ8"/>
<reference evidence="2 3" key="1">
    <citation type="journal article" date="2016" name="Nat. Commun.">
        <title>Thousands of microbial genomes shed light on interconnected biogeochemical processes in an aquifer system.</title>
        <authorList>
            <person name="Anantharaman K."/>
            <person name="Brown C.T."/>
            <person name="Hug L.A."/>
            <person name="Sharon I."/>
            <person name="Castelle C.J."/>
            <person name="Probst A.J."/>
            <person name="Thomas B.C."/>
            <person name="Singh A."/>
            <person name="Wilkins M.J."/>
            <person name="Karaoz U."/>
            <person name="Brodie E.L."/>
            <person name="Williams K.H."/>
            <person name="Hubbard S.S."/>
            <person name="Banfield J.F."/>
        </authorList>
    </citation>
    <scope>NUCLEOTIDE SEQUENCE [LARGE SCALE GENOMIC DNA]</scope>
</reference>
<accession>A0A1G2MFQ8</accession>
<dbReference type="Gene3D" id="2.60.120.1140">
    <property type="entry name" value="Protein of unknown function DUF192"/>
    <property type="match status" value="1"/>
</dbReference>
<evidence type="ECO:0000256" key="1">
    <source>
        <dbReference type="SAM" id="Phobius"/>
    </source>
</evidence>
<dbReference type="EMBL" id="MHRK01000048">
    <property type="protein sequence ID" value="OHA22736.1"/>
    <property type="molecule type" value="Genomic_DNA"/>
</dbReference>
<keyword evidence="1" id="KW-1133">Transmembrane helix</keyword>
<comment type="caution">
    <text evidence="2">The sequence shown here is derived from an EMBL/GenBank/DDBJ whole genome shotgun (WGS) entry which is preliminary data.</text>
</comment>
<name>A0A1G2MFQ8_9BACT</name>
<dbReference type="PANTHER" id="PTHR37953">
    <property type="entry name" value="UPF0127 PROTEIN MJ1496"/>
    <property type="match status" value="1"/>
</dbReference>
<keyword evidence="1" id="KW-0812">Transmembrane</keyword>
<dbReference type="Pfam" id="PF02643">
    <property type="entry name" value="DUF192"/>
    <property type="match status" value="1"/>
</dbReference>
<dbReference type="InterPro" id="IPR038695">
    <property type="entry name" value="Saro_0823-like_sf"/>
</dbReference>
<feature type="transmembrane region" description="Helical" evidence="1">
    <location>
        <begin position="9"/>
        <end position="30"/>
    </location>
</feature>
<dbReference type="InterPro" id="IPR003795">
    <property type="entry name" value="DUF192"/>
</dbReference>
<dbReference type="Proteomes" id="UP000177130">
    <property type="component" value="Unassembled WGS sequence"/>
</dbReference>
<gene>
    <name evidence="2" type="ORF">A3C72_03850</name>
</gene>
<proteinExistence type="predicted"/>
<evidence type="ECO:0000313" key="2">
    <source>
        <dbReference type="EMBL" id="OHA22736.1"/>
    </source>
</evidence>
<dbReference type="PANTHER" id="PTHR37953:SF1">
    <property type="entry name" value="UPF0127 PROTEIN MJ1496"/>
    <property type="match status" value="1"/>
</dbReference>
<sequence>MNYLKLNRLAVIVFFTISFSAFLLGLFSLIQDGEKSAEIVKNASVFVRGVEVFVEIAKTNEELSRGLGGKETLFPNTGMLFVFGEDGIHSFWMKDMKFAIDMIWINKNGEIVDIKEDAKPEFFPERYSPRSNARFVLEVQSGFSKKHQINIGDRVLLPTFVLK</sequence>
<protein>
    <recommendedName>
        <fullName evidence="4">DUF192 domain-containing protein</fullName>
    </recommendedName>
</protein>
<organism evidence="2 3">
    <name type="scientific">Candidatus Taylorbacteria bacterium RIFCSPHIGHO2_02_FULL_43_32b</name>
    <dbReference type="NCBI Taxonomy" id="1802306"/>
    <lineage>
        <taxon>Bacteria</taxon>
        <taxon>Candidatus Tayloriibacteriota</taxon>
    </lineage>
</organism>
<dbReference type="STRING" id="1802306.A3C72_03850"/>